<dbReference type="Gene3D" id="2.20.100.10">
    <property type="entry name" value="Thrombospondin type-1 (TSP1) repeat"/>
    <property type="match status" value="4"/>
</dbReference>
<evidence type="ECO:0000256" key="10">
    <source>
        <dbReference type="ARBA" id="ARBA00022833"/>
    </source>
</evidence>
<dbReference type="PROSITE" id="PS50092">
    <property type="entry name" value="TSP1"/>
    <property type="match status" value="4"/>
</dbReference>
<keyword evidence="7" id="KW-0732">Signal</keyword>
<dbReference type="AlphaFoldDB" id="A0AAD7X136"/>
<dbReference type="PRINTS" id="PR01857">
    <property type="entry name" value="ADAMTSFAMILY"/>
</dbReference>
<keyword evidence="3" id="KW-0272">Extracellular matrix</keyword>
<evidence type="ECO:0000256" key="12">
    <source>
        <dbReference type="ARBA" id="ARBA00023145"/>
    </source>
</evidence>
<evidence type="ECO:0000256" key="11">
    <source>
        <dbReference type="ARBA" id="ARBA00023049"/>
    </source>
</evidence>
<feature type="disulfide bond" evidence="15">
    <location>
        <begin position="113"/>
        <end position="125"/>
    </location>
</feature>
<evidence type="ECO:0000256" key="4">
    <source>
        <dbReference type="ARBA" id="ARBA00022670"/>
    </source>
</evidence>
<dbReference type="Pfam" id="PF19030">
    <property type="entry name" value="TSP1_ADAMTS"/>
    <property type="match status" value="3"/>
</dbReference>
<evidence type="ECO:0000259" key="17">
    <source>
        <dbReference type="SMART" id="SM00608"/>
    </source>
</evidence>
<evidence type="ECO:0000256" key="15">
    <source>
        <dbReference type="PIRSR" id="PIRSR613273-3"/>
    </source>
</evidence>
<sequence length="991" mass="110122">MRDELTLRSAPPGVLYSAAHQCRLQYGSSSLLCDDMDSVCSTLWCTVADTCHSKLDGAVDGTKCGEDKWCFNGECVPTGFRQERVNGGWAPWGEWSSCSRTCGAGVQNAQRDCSSPVPKYGGKYCLGERRRYRICNSDPCPANLPSFRHVQCSHFDTMPYKGKFYKWVHVNNRVNPCELHCRPLNEYFSEKMLDAATDGTQCYEGTSSRSVCINGICKNVGCDYEIDSNAVEDRCGVCHGNGSTCKTVKKTFEESEGLGYVDVGLIPEGAHDIHIEEVAEAGNFLALRSSDPDKYFLNGGWTIQWNGEYKAAGTVFTYERTGHLENLTSPGPTLEPVWIQLLFQETNPGVRYEYTISRGETLTDSDNDIPIPDFLWQYGSWTECSATCGTGVQRQTVHCTEQTSGIVEEHYCDPATRPDDKSASCNEEICPARWWVGEWQKCSTSCGDMGMMKRTVLCIQSVTLEEQRALQPSECQHLPHPETVSPCNTHLPCPSDWTMGNWSECSVTCSVGLQSRNVTCMQNTGADCDPKKRPTSEKRCQLQDCPKTPDDFGTDWSGSGSSSREVFSDINSIPNSNRLPKPGPGTTRAHPSPRGRGGPDPNDILRGDFSQHNHIEQTGDNHISSSNNVQVDDFYYDYNFIKFHEDLSYDFDLGFENDGGNGRSGAVGGPGADLERKPNTGPVTVENIYEERTTDPPAVTSHKPTSSREHLPTTQSTPNSHEDQGTNTTPVLKLGRTEGKDSILTERPIEDQPYNKEEEFDSEDYFLLVSTTSTPTAFISTTGFSQKWKASNGDDDLTHDLVMVHTPISAEEEPIKDEYGSSKREEPGDRLSHDTLWRITQEGFHVGNAGEAGYEGMESQYEDADLLDGDTLEVPIGYDHSIGELPKDLIGGEREDVDNIRKHVHGPSRSEAEHGNEERVLPPKGANLDDLLFHIETHEDNVFPSAAPQWSPTTPQTPEPSYDWQNGDYGGDFERLSTDKPDQYYTEKNRC</sequence>
<dbReference type="SMART" id="SM00209">
    <property type="entry name" value="TSP1"/>
    <property type="match status" value="4"/>
</dbReference>
<gene>
    <name evidence="18" type="ORF">AAFF_G00284030</name>
</gene>
<evidence type="ECO:0000256" key="14">
    <source>
        <dbReference type="ARBA" id="ARBA00023180"/>
    </source>
</evidence>
<dbReference type="InterPro" id="IPR050439">
    <property type="entry name" value="ADAMTS_ADAMTS-like"/>
</dbReference>
<dbReference type="InterPro" id="IPR045371">
    <property type="entry name" value="ADAMTS_CR_3"/>
</dbReference>
<dbReference type="GO" id="GO:0030198">
    <property type="term" value="P:extracellular matrix organization"/>
    <property type="evidence" value="ECO:0007669"/>
    <property type="project" value="InterPro"/>
</dbReference>
<feature type="compositionally biased region" description="Basic and acidic residues" evidence="16">
    <location>
        <begin position="816"/>
        <end position="830"/>
    </location>
</feature>
<keyword evidence="19" id="KW-1185">Reference proteome</keyword>
<dbReference type="Pfam" id="PF19236">
    <property type="entry name" value="ADAMTS_CR_3"/>
    <property type="match status" value="1"/>
</dbReference>
<dbReference type="InterPro" id="IPR010294">
    <property type="entry name" value="ADAMTS_spacer1"/>
</dbReference>
<comment type="subcellular location">
    <subcellularLocation>
        <location evidence="1">Secreted</location>
        <location evidence="1">Extracellular space</location>
        <location evidence="1">Extracellular matrix</location>
    </subcellularLocation>
</comment>
<feature type="region of interest" description="Disordered" evidence="16">
    <location>
        <begin position="904"/>
        <end position="924"/>
    </location>
</feature>
<dbReference type="Pfam" id="PF17771">
    <property type="entry name" value="ADAMTS_CR_2"/>
    <property type="match status" value="1"/>
</dbReference>
<evidence type="ECO:0000256" key="16">
    <source>
        <dbReference type="SAM" id="MobiDB-lite"/>
    </source>
</evidence>
<feature type="region of interest" description="Disordered" evidence="16">
    <location>
        <begin position="943"/>
        <end position="991"/>
    </location>
</feature>
<keyword evidence="4" id="KW-0645">Protease</keyword>
<keyword evidence="5" id="KW-0165">Cleavage on pair of basic residues</keyword>
<evidence type="ECO:0000256" key="5">
    <source>
        <dbReference type="ARBA" id="ARBA00022685"/>
    </source>
</evidence>
<feature type="compositionally biased region" description="Basic and acidic residues" evidence="16">
    <location>
        <begin position="908"/>
        <end position="921"/>
    </location>
</feature>
<dbReference type="FunFam" id="2.60.120.830:FF:000001">
    <property type="entry name" value="A disintegrin and metalloproteinase with thrombospondin motifs 1"/>
    <property type="match status" value="1"/>
</dbReference>
<evidence type="ECO:0000256" key="1">
    <source>
        <dbReference type="ARBA" id="ARBA00004498"/>
    </source>
</evidence>
<evidence type="ECO:0000256" key="3">
    <source>
        <dbReference type="ARBA" id="ARBA00022530"/>
    </source>
</evidence>
<evidence type="ECO:0000256" key="7">
    <source>
        <dbReference type="ARBA" id="ARBA00022729"/>
    </source>
</evidence>
<feature type="region of interest" description="Disordered" evidence="16">
    <location>
        <begin position="811"/>
        <end position="830"/>
    </location>
</feature>
<evidence type="ECO:0000313" key="18">
    <source>
        <dbReference type="EMBL" id="KAJ8417176.1"/>
    </source>
</evidence>
<feature type="compositionally biased region" description="Polar residues" evidence="16">
    <location>
        <begin position="569"/>
        <end position="578"/>
    </location>
</feature>
<feature type="compositionally biased region" description="Gly residues" evidence="16">
    <location>
        <begin position="662"/>
        <end position="671"/>
    </location>
</feature>
<dbReference type="FunFam" id="2.20.100.10:FF:000005">
    <property type="entry name" value="ADAM metallopeptidase with thrombospondin type 1 motif 9"/>
    <property type="match status" value="1"/>
</dbReference>
<dbReference type="SUPFAM" id="SSF82895">
    <property type="entry name" value="TSP-1 type 1 repeat"/>
    <property type="match status" value="4"/>
</dbReference>
<feature type="domain" description="ADAM cysteine-rich" evidence="17">
    <location>
        <begin position="16"/>
        <end position="78"/>
    </location>
</feature>
<evidence type="ECO:0000256" key="9">
    <source>
        <dbReference type="ARBA" id="ARBA00022801"/>
    </source>
</evidence>
<feature type="disulfide bond" evidence="15">
    <location>
        <begin position="98"/>
        <end position="135"/>
    </location>
</feature>
<dbReference type="GO" id="GO:0004222">
    <property type="term" value="F:metalloendopeptidase activity"/>
    <property type="evidence" value="ECO:0007669"/>
    <property type="project" value="TreeGrafter"/>
</dbReference>
<keyword evidence="14" id="KW-0325">Glycoprotein</keyword>
<keyword evidence="2" id="KW-0964">Secreted</keyword>
<dbReference type="PANTHER" id="PTHR13723:SF142">
    <property type="entry name" value="A DISINTEGRIN AND METALLOPROTEINASE WITH THROMBOSPONDIN MOTIFS 7"/>
    <property type="match status" value="1"/>
</dbReference>
<comment type="caution">
    <text evidence="18">The sequence shown here is derived from an EMBL/GenBank/DDBJ whole genome shotgun (WGS) entry which is preliminary data.</text>
</comment>
<feature type="disulfide bond" evidence="15">
    <location>
        <begin position="64"/>
        <end position="75"/>
    </location>
</feature>
<dbReference type="Pfam" id="PF00090">
    <property type="entry name" value="TSP_1"/>
    <property type="match status" value="1"/>
</dbReference>
<evidence type="ECO:0000256" key="6">
    <source>
        <dbReference type="ARBA" id="ARBA00022723"/>
    </source>
</evidence>
<accession>A0AAD7X136</accession>
<feature type="region of interest" description="Disordered" evidence="16">
    <location>
        <begin position="662"/>
        <end position="742"/>
    </location>
</feature>
<evidence type="ECO:0000313" key="19">
    <source>
        <dbReference type="Proteomes" id="UP001221898"/>
    </source>
</evidence>
<dbReference type="InterPro" id="IPR036383">
    <property type="entry name" value="TSP1_rpt_sf"/>
</dbReference>
<dbReference type="SMART" id="SM00608">
    <property type="entry name" value="ACR"/>
    <property type="match status" value="1"/>
</dbReference>
<proteinExistence type="predicted"/>
<keyword evidence="13 15" id="KW-1015">Disulfide bond</keyword>
<keyword evidence="10" id="KW-0862">Zinc</keyword>
<dbReference type="EMBL" id="JAINUG010000004">
    <property type="protein sequence ID" value="KAJ8417176.1"/>
    <property type="molecule type" value="Genomic_DNA"/>
</dbReference>
<dbReference type="PANTHER" id="PTHR13723">
    <property type="entry name" value="ADAMTS A DISINTEGRIN AND METALLOPROTEASE WITH THROMBOSPONDIN MOTIFS PROTEASE"/>
    <property type="match status" value="1"/>
</dbReference>
<keyword evidence="11" id="KW-0482">Metalloprotease</keyword>
<evidence type="ECO:0000256" key="8">
    <source>
        <dbReference type="ARBA" id="ARBA00022737"/>
    </source>
</evidence>
<feature type="compositionally biased region" description="Basic and acidic residues" evidence="16">
    <location>
        <begin position="528"/>
        <end position="541"/>
    </location>
</feature>
<evidence type="ECO:0000256" key="2">
    <source>
        <dbReference type="ARBA" id="ARBA00022525"/>
    </source>
</evidence>
<evidence type="ECO:0000256" key="13">
    <source>
        <dbReference type="ARBA" id="ARBA00023157"/>
    </source>
</evidence>
<dbReference type="Gene3D" id="3.40.1620.60">
    <property type="match status" value="1"/>
</dbReference>
<keyword evidence="12" id="KW-0865">Zymogen</keyword>
<name>A0AAD7X136_9TELE</name>
<feature type="disulfide bond" evidence="15">
    <location>
        <begin position="33"/>
        <end position="51"/>
    </location>
</feature>
<dbReference type="InterPro" id="IPR006586">
    <property type="entry name" value="ADAM_Cys-rich"/>
</dbReference>
<dbReference type="GO" id="GO:0031012">
    <property type="term" value="C:extracellular matrix"/>
    <property type="evidence" value="ECO:0007669"/>
    <property type="project" value="TreeGrafter"/>
</dbReference>
<reference evidence="18" key="1">
    <citation type="journal article" date="2023" name="Science">
        <title>Genome structures resolve the early diversification of teleost fishes.</title>
        <authorList>
            <person name="Parey E."/>
            <person name="Louis A."/>
            <person name="Montfort J."/>
            <person name="Bouchez O."/>
            <person name="Roques C."/>
            <person name="Iampietro C."/>
            <person name="Lluch J."/>
            <person name="Castinel A."/>
            <person name="Donnadieu C."/>
            <person name="Desvignes T."/>
            <person name="Floi Bucao C."/>
            <person name="Jouanno E."/>
            <person name="Wen M."/>
            <person name="Mejri S."/>
            <person name="Dirks R."/>
            <person name="Jansen H."/>
            <person name="Henkel C."/>
            <person name="Chen W.J."/>
            <person name="Zahm M."/>
            <person name="Cabau C."/>
            <person name="Klopp C."/>
            <person name="Thompson A.W."/>
            <person name="Robinson-Rechavi M."/>
            <person name="Braasch I."/>
            <person name="Lecointre G."/>
            <person name="Bobe J."/>
            <person name="Postlethwait J.H."/>
            <person name="Berthelot C."/>
            <person name="Roest Crollius H."/>
            <person name="Guiguen Y."/>
        </authorList>
    </citation>
    <scope>NUCLEOTIDE SEQUENCE</scope>
    <source>
        <strain evidence="18">NC1722</strain>
    </source>
</reference>
<dbReference type="InterPro" id="IPR000884">
    <property type="entry name" value="TSP1_rpt"/>
</dbReference>
<dbReference type="FunFam" id="2.20.100.10:FF:000006">
    <property type="entry name" value="A disintegrin and metalloproteinase with thrombospondin motifs 1"/>
    <property type="match status" value="1"/>
</dbReference>
<dbReference type="Pfam" id="PF05986">
    <property type="entry name" value="ADAMTS_spacer1"/>
    <property type="match status" value="1"/>
</dbReference>
<feature type="region of interest" description="Disordered" evidence="16">
    <location>
        <begin position="523"/>
        <end position="608"/>
    </location>
</feature>
<dbReference type="InterPro" id="IPR041645">
    <property type="entry name" value="ADAMTS_CR_2"/>
</dbReference>
<dbReference type="Gene3D" id="2.60.120.830">
    <property type="match status" value="1"/>
</dbReference>
<keyword evidence="9" id="KW-0378">Hydrolase</keyword>
<keyword evidence="6" id="KW-0479">Metal-binding</keyword>
<dbReference type="Proteomes" id="UP001221898">
    <property type="component" value="Unassembled WGS sequence"/>
</dbReference>
<feature type="compositionally biased region" description="Basic and acidic residues" evidence="16">
    <location>
        <begin position="972"/>
        <end position="991"/>
    </location>
</feature>
<protein>
    <recommendedName>
        <fullName evidence="17">ADAM cysteine-rich domain-containing protein</fullName>
    </recommendedName>
</protein>
<feature type="disulfide bond" evidence="15">
    <location>
        <begin position="102"/>
        <end position="140"/>
    </location>
</feature>
<dbReference type="GO" id="GO:0046872">
    <property type="term" value="F:metal ion binding"/>
    <property type="evidence" value="ECO:0007669"/>
    <property type="project" value="UniProtKB-KW"/>
</dbReference>
<dbReference type="GO" id="GO:0006508">
    <property type="term" value="P:proteolysis"/>
    <property type="evidence" value="ECO:0007669"/>
    <property type="project" value="UniProtKB-KW"/>
</dbReference>
<keyword evidence="8" id="KW-0677">Repeat</keyword>
<organism evidence="18 19">
    <name type="scientific">Aldrovandia affinis</name>
    <dbReference type="NCBI Taxonomy" id="143900"/>
    <lineage>
        <taxon>Eukaryota</taxon>
        <taxon>Metazoa</taxon>
        <taxon>Chordata</taxon>
        <taxon>Craniata</taxon>
        <taxon>Vertebrata</taxon>
        <taxon>Euteleostomi</taxon>
        <taxon>Actinopterygii</taxon>
        <taxon>Neopterygii</taxon>
        <taxon>Teleostei</taxon>
        <taxon>Notacanthiformes</taxon>
        <taxon>Halosauridae</taxon>
        <taxon>Aldrovandia</taxon>
    </lineage>
</organism>
<feature type="disulfide bond" evidence="15">
    <location>
        <begin position="40"/>
        <end position="70"/>
    </location>
</feature>
<feature type="disulfide bond" evidence="15">
    <location>
        <begin position="22"/>
        <end position="45"/>
    </location>
</feature>
<dbReference type="InterPro" id="IPR013273">
    <property type="entry name" value="ADAMTS/ADAMTS-like"/>
</dbReference>
<feature type="compositionally biased region" description="Polar residues" evidence="16">
    <location>
        <begin position="712"/>
        <end position="730"/>
    </location>
</feature>